<dbReference type="Pfam" id="PF00575">
    <property type="entry name" value="S1"/>
    <property type="match status" value="1"/>
</dbReference>
<dbReference type="GO" id="GO:0016787">
    <property type="term" value="F:hydrolase activity"/>
    <property type="evidence" value="ECO:0007669"/>
    <property type="project" value="UniProtKB-KW"/>
</dbReference>
<dbReference type="InterPro" id="IPR012340">
    <property type="entry name" value="NA-bd_OB-fold"/>
</dbReference>
<dbReference type="AlphaFoldDB" id="A0A5Q2QF51"/>
<dbReference type="Pfam" id="PF20833">
    <property type="entry name" value="RNase_E_G_Thio"/>
    <property type="match status" value="1"/>
</dbReference>
<protein>
    <recommendedName>
        <fullName evidence="4">Ribonuclease G</fullName>
    </recommendedName>
</protein>
<accession>A0A5Q2QF51</accession>
<dbReference type="GO" id="GO:0004540">
    <property type="term" value="F:RNA nuclease activity"/>
    <property type="evidence" value="ECO:0007669"/>
    <property type="project" value="InterPro"/>
</dbReference>
<evidence type="ECO:0000256" key="11">
    <source>
        <dbReference type="ARBA" id="ARBA00022730"/>
    </source>
</evidence>
<dbReference type="GO" id="GO:0006364">
    <property type="term" value="P:rRNA processing"/>
    <property type="evidence" value="ECO:0007669"/>
    <property type="project" value="UniProtKB-KW"/>
</dbReference>
<dbReference type="PANTHER" id="PTHR30001">
    <property type="entry name" value="RIBONUCLEASE"/>
    <property type="match status" value="1"/>
</dbReference>
<evidence type="ECO:0000313" key="17">
    <source>
        <dbReference type="EMBL" id="QGG80991.1"/>
    </source>
</evidence>
<evidence type="ECO:0000256" key="7">
    <source>
        <dbReference type="ARBA" id="ARBA00022555"/>
    </source>
</evidence>
<keyword evidence="14" id="KW-0460">Magnesium</keyword>
<keyword evidence="8" id="KW-0819">tRNA processing</keyword>
<keyword evidence="15" id="KW-0694">RNA-binding</keyword>
<keyword evidence="13 17" id="KW-0378">Hydrolase</keyword>
<organism evidence="17 18">
    <name type="scientific">Litorivicinus lipolyticus</name>
    <dbReference type="NCBI Taxonomy" id="418701"/>
    <lineage>
        <taxon>Bacteria</taxon>
        <taxon>Pseudomonadati</taxon>
        <taxon>Pseudomonadota</taxon>
        <taxon>Gammaproteobacteria</taxon>
        <taxon>Oceanospirillales</taxon>
        <taxon>Litorivicinaceae</taxon>
        <taxon>Litorivicinus</taxon>
    </lineage>
</organism>
<evidence type="ECO:0000256" key="4">
    <source>
        <dbReference type="ARBA" id="ARBA00017719"/>
    </source>
</evidence>
<dbReference type="RefSeq" id="WP_153714494.1">
    <property type="nucleotide sequence ID" value="NZ_CP045871.1"/>
</dbReference>
<dbReference type="NCBIfam" id="TIGR00757">
    <property type="entry name" value="RNaseEG"/>
    <property type="match status" value="1"/>
</dbReference>
<dbReference type="GO" id="GO:0046872">
    <property type="term" value="F:metal ion binding"/>
    <property type="evidence" value="ECO:0007669"/>
    <property type="project" value="UniProtKB-KW"/>
</dbReference>
<dbReference type="EMBL" id="CP045871">
    <property type="protein sequence ID" value="QGG80991.1"/>
    <property type="molecule type" value="Genomic_DNA"/>
</dbReference>
<evidence type="ECO:0000256" key="8">
    <source>
        <dbReference type="ARBA" id="ARBA00022694"/>
    </source>
</evidence>
<keyword evidence="11" id="KW-0699">rRNA-binding</keyword>
<dbReference type="InterPro" id="IPR003029">
    <property type="entry name" value="S1_domain"/>
</dbReference>
<name>A0A5Q2QF51_9GAMM</name>
<comment type="similarity">
    <text evidence="3">Belongs to the RNase E/G family. RNase G subfamily.</text>
</comment>
<gene>
    <name evidence="17" type="ORF">GH975_10595</name>
</gene>
<dbReference type="GO" id="GO:0000049">
    <property type="term" value="F:tRNA binding"/>
    <property type="evidence" value="ECO:0007669"/>
    <property type="project" value="UniProtKB-KW"/>
</dbReference>
<evidence type="ECO:0000256" key="15">
    <source>
        <dbReference type="ARBA" id="ARBA00022884"/>
    </source>
</evidence>
<evidence type="ECO:0000256" key="14">
    <source>
        <dbReference type="ARBA" id="ARBA00022842"/>
    </source>
</evidence>
<dbReference type="PROSITE" id="PS50126">
    <property type="entry name" value="S1"/>
    <property type="match status" value="1"/>
</dbReference>
<evidence type="ECO:0000256" key="6">
    <source>
        <dbReference type="ARBA" id="ARBA00022552"/>
    </source>
</evidence>
<dbReference type="KEGG" id="llp:GH975_10595"/>
<keyword evidence="9" id="KW-0540">Nuclease</keyword>
<keyword evidence="12" id="KW-0255">Endonuclease</keyword>
<evidence type="ECO:0000256" key="1">
    <source>
        <dbReference type="ARBA" id="ARBA00001946"/>
    </source>
</evidence>
<dbReference type="Proteomes" id="UP000388235">
    <property type="component" value="Chromosome"/>
</dbReference>
<dbReference type="PANTHER" id="PTHR30001:SF0">
    <property type="entry name" value="RIBONUCLEASE G"/>
    <property type="match status" value="1"/>
</dbReference>
<sequence>MRGELLINVTPQETRVAVIENGMLQELHTERSRTRGLVGQIYMGRVVRVLPGMQAAFVDIGLDRSAFIHERNLRGDSTAPINSRVHEGQALRVQVEKDPIGDKGARLTAQISLPARYLVFMPDADHIGVSARIEDDAERERLRERVQALGEGMGGFVVRTAAEGVSDDELAQDIHYLQKAWAKIQSGTSASGDVPRLLHQELPLALRACRDLIQVDTEVVRIDSSETFRAAQAFCEVAEPEVLDKLQWYPGERPLFDLYSVEEEIRRALERRVDLKSGGYLVIDQTEAMTTIDVNTGAFVGQRNLEETIFKTNLEAANSLPRQLRMRGLAGIIIVDFIDMRDAEHRDAVLRTLEAALRKDPMRHRVSGISPLGLVEISRKRVRESLGGQLCEPCVTCGGRGRIRTAETVAYDLFRDVLRESRAYLETKSMLVLAHPRVIEFILEHEPDQLADLEAFIKRSIRLQEAPEFTPEQYDVVPC</sequence>
<evidence type="ECO:0000256" key="10">
    <source>
        <dbReference type="ARBA" id="ARBA00022723"/>
    </source>
</evidence>
<dbReference type="Gene3D" id="3.40.1260.20">
    <property type="entry name" value="Ribonuclease E, catalytic domain"/>
    <property type="match status" value="1"/>
</dbReference>
<evidence type="ECO:0000256" key="12">
    <source>
        <dbReference type="ARBA" id="ARBA00022759"/>
    </source>
</evidence>
<dbReference type="InterPro" id="IPR004659">
    <property type="entry name" value="RNase_E/G"/>
</dbReference>
<dbReference type="SMART" id="SM00316">
    <property type="entry name" value="S1"/>
    <property type="match status" value="1"/>
</dbReference>
<dbReference type="InterPro" id="IPR019307">
    <property type="entry name" value="RNA-bd_AU-1/RNase_E/G"/>
</dbReference>
<reference evidence="17 18" key="1">
    <citation type="submission" date="2019-11" db="EMBL/GenBank/DDBJ databases">
        <authorList>
            <person name="Khan S.A."/>
            <person name="Jeon C.O."/>
            <person name="Chun B.H."/>
        </authorList>
    </citation>
    <scope>NUCLEOTIDE SEQUENCE [LARGE SCALE GENOMIC DNA]</scope>
    <source>
        <strain evidence="17 18">IMCC 1097</strain>
    </source>
</reference>
<comment type="cofactor">
    <cofactor evidence="1">
        <name>Mg(2+)</name>
        <dbReference type="ChEBI" id="CHEBI:18420"/>
    </cofactor>
</comment>
<dbReference type="Gene3D" id="2.40.50.140">
    <property type="entry name" value="Nucleic acid-binding proteins"/>
    <property type="match status" value="1"/>
</dbReference>
<dbReference type="OrthoDB" id="9804278at2"/>
<evidence type="ECO:0000256" key="2">
    <source>
        <dbReference type="ARBA" id="ARBA00004496"/>
    </source>
</evidence>
<dbReference type="NCBIfam" id="NF008689">
    <property type="entry name" value="PRK11712.1"/>
    <property type="match status" value="1"/>
</dbReference>
<proteinExistence type="inferred from homology"/>
<dbReference type="CDD" id="cd04453">
    <property type="entry name" value="S1_RNase_E"/>
    <property type="match status" value="1"/>
</dbReference>
<evidence type="ECO:0000256" key="5">
    <source>
        <dbReference type="ARBA" id="ARBA00022490"/>
    </source>
</evidence>
<dbReference type="GO" id="GO:0004519">
    <property type="term" value="F:endonuclease activity"/>
    <property type="evidence" value="ECO:0007669"/>
    <property type="project" value="UniProtKB-KW"/>
</dbReference>
<evidence type="ECO:0000256" key="13">
    <source>
        <dbReference type="ARBA" id="ARBA00022801"/>
    </source>
</evidence>
<keyword evidence="7" id="KW-0820">tRNA-binding</keyword>
<dbReference type="GO" id="GO:0005737">
    <property type="term" value="C:cytoplasm"/>
    <property type="evidence" value="ECO:0007669"/>
    <property type="project" value="UniProtKB-SubCell"/>
</dbReference>
<keyword evidence="5" id="KW-0963">Cytoplasm</keyword>
<evidence type="ECO:0000256" key="9">
    <source>
        <dbReference type="ARBA" id="ARBA00022722"/>
    </source>
</evidence>
<evidence type="ECO:0000256" key="3">
    <source>
        <dbReference type="ARBA" id="ARBA00005663"/>
    </source>
</evidence>
<dbReference type="GO" id="GO:0008033">
    <property type="term" value="P:tRNA processing"/>
    <property type="evidence" value="ECO:0007669"/>
    <property type="project" value="UniProtKB-KW"/>
</dbReference>
<dbReference type="GO" id="GO:0019843">
    <property type="term" value="F:rRNA binding"/>
    <property type="evidence" value="ECO:0007669"/>
    <property type="project" value="UniProtKB-KW"/>
</dbReference>
<evidence type="ECO:0000313" key="18">
    <source>
        <dbReference type="Proteomes" id="UP000388235"/>
    </source>
</evidence>
<keyword evidence="18" id="KW-1185">Reference proteome</keyword>
<evidence type="ECO:0000259" key="16">
    <source>
        <dbReference type="PROSITE" id="PS50126"/>
    </source>
</evidence>
<dbReference type="Pfam" id="PF10150">
    <property type="entry name" value="RNase_E_G"/>
    <property type="match status" value="1"/>
</dbReference>
<comment type="subcellular location">
    <subcellularLocation>
        <location evidence="2">Cytoplasm</location>
    </subcellularLocation>
</comment>
<dbReference type="InterPro" id="IPR048583">
    <property type="entry name" value="RNase_E_G_thioredoxin-like"/>
</dbReference>
<dbReference type="SUPFAM" id="SSF50249">
    <property type="entry name" value="Nucleic acid-binding proteins"/>
    <property type="match status" value="1"/>
</dbReference>
<keyword evidence="6" id="KW-0698">rRNA processing</keyword>
<keyword evidence="10" id="KW-0479">Metal-binding</keyword>
<feature type="domain" description="S1 motif" evidence="16">
    <location>
        <begin position="39"/>
        <end position="110"/>
    </location>
</feature>